<reference evidence="3 4" key="1">
    <citation type="journal article" date="2016" name="Nat. Commun.">
        <title>Thousands of microbial genomes shed light on interconnected biogeochemical processes in an aquifer system.</title>
        <authorList>
            <person name="Anantharaman K."/>
            <person name="Brown C.T."/>
            <person name="Hug L.A."/>
            <person name="Sharon I."/>
            <person name="Castelle C.J."/>
            <person name="Probst A.J."/>
            <person name="Thomas B.C."/>
            <person name="Singh A."/>
            <person name="Wilkins M.J."/>
            <person name="Karaoz U."/>
            <person name="Brodie E.L."/>
            <person name="Williams K.H."/>
            <person name="Hubbard S.S."/>
            <person name="Banfield J.F."/>
        </authorList>
    </citation>
    <scope>NUCLEOTIDE SEQUENCE [LARGE SCALE GENOMIC DNA]</scope>
</reference>
<name>A0A1F6FNL0_9BACT</name>
<dbReference type="EMBL" id="MFMW01000013">
    <property type="protein sequence ID" value="OGG87450.1"/>
    <property type="molecule type" value="Genomic_DNA"/>
</dbReference>
<dbReference type="STRING" id="1798561.A3B87_02065"/>
<gene>
    <name evidence="3" type="ORF">A3B87_02065</name>
</gene>
<protein>
    <recommendedName>
        <fullName evidence="5">DUF4190 domain-containing protein</fullName>
    </recommendedName>
</protein>
<dbReference type="Pfam" id="PF18895">
    <property type="entry name" value="T4SS_pilin"/>
    <property type="match status" value="1"/>
</dbReference>
<keyword evidence="1" id="KW-0812">Transmembrane</keyword>
<keyword evidence="1" id="KW-0472">Membrane</keyword>
<evidence type="ECO:0008006" key="5">
    <source>
        <dbReference type="Google" id="ProtNLM"/>
    </source>
</evidence>
<evidence type="ECO:0000256" key="1">
    <source>
        <dbReference type="SAM" id="Phobius"/>
    </source>
</evidence>
<evidence type="ECO:0000313" key="3">
    <source>
        <dbReference type="EMBL" id="OGG87450.1"/>
    </source>
</evidence>
<sequence length="170" mass="18138">MKKILILIPLIIILFSLIIAPMALAECNCYCSGVLIPEPVKDSAACTNHCNNNFSPAKSPDPAKPCTAIEDKKQDDKSANAVEIKDPLNIGDPSELYARIVSALLGFVGIASLVTFVYAGFLFLISSGNPERVKKAKDAMLYAVIGIVVSIASYAILSFIFKTLEGATGQ</sequence>
<proteinExistence type="predicted"/>
<keyword evidence="1" id="KW-1133">Transmembrane helix</keyword>
<comment type="caution">
    <text evidence="3">The sequence shown here is derived from an EMBL/GenBank/DDBJ whole genome shotgun (WGS) entry which is preliminary data.</text>
</comment>
<feature type="transmembrane region" description="Helical" evidence="1">
    <location>
        <begin position="139"/>
        <end position="161"/>
    </location>
</feature>
<feature type="transmembrane region" description="Helical" evidence="1">
    <location>
        <begin position="96"/>
        <end position="127"/>
    </location>
</feature>
<organism evidence="3 4">
    <name type="scientific">Candidatus Kuenenbacteria bacterium RIFCSPHIGHO2_02_FULL_39_13</name>
    <dbReference type="NCBI Taxonomy" id="1798561"/>
    <lineage>
        <taxon>Bacteria</taxon>
        <taxon>Candidatus Kueneniibacteriota</taxon>
    </lineage>
</organism>
<dbReference type="AlphaFoldDB" id="A0A1F6FNL0"/>
<evidence type="ECO:0000256" key="2">
    <source>
        <dbReference type="SAM" id="SignalP"/>
    </source>
</evidence>
<dbReference type="InterPro" id="IPR043993">
    <property type="entry name" value="T4SS_pilin"/>
</dbReference>
<accession>A0A1F6FNL0</accession>
<evidence type="ECO:0000313" key="4">
    <source>
        <dbReference type="Proteomes" id="UP000179136"/>
    </source>
</evidence>
<feature type="signal peptide" evidence="2">
    <location>
        <begin position="1"/>
        <end position="25"/>
    </location>
</feature>
<keyword evidence="2" id="KW-0732">Signal</keyword>
<dbReference type="Proteomes" id="UP000179136">
    <property type="component" value="Unassembled WGS sequence"/>
</dbReference>
<feature type="chain" id="PRO_5009524408" description="DUF4190 domain-containing protein" evidence="2">
    <location>
        <begin position="26"/>
        <end position="170"/>
    </location>
</feature>